<reference evidence="2" key="2">
    <citation type="submission" date="2013-04" db="UniProtKB">
        <authorList>
            <consortium name="EnsemblPlants"/>
        </authorList>
    </citation>
    <scope>IDENTIFICATION</scope>
</reference>
<dbReference type="OMA" id="INWAGIS"/>
<evidence type="ECO:0000313" key="2">
    <source>
        <dbReference type="EnsemblPlants" id="OB12G25810.1"/>
    </source>
</evidence>
<name>J3NF23_ORYBR</name>
<accession>J3NF23</accession>
<evidence type="ECO:0000313" key="3">
    <source>
        <dbReference type="Proteomes" id="UP000006038"/>
    </source>
</evidence>
<feature type="region of interest" description="Disordered" evidence="1">
    <location>
        <begin position="71"/>
        <end position="105"/>
    </location>
</feature>
<dbReference type="Gramene" id="OB12G25810.1">
    <property type="protein sequence ID" value="OB12G25810.1"/>
    <property type="gene ID" value="OB12G25810"/>
</dbReference>
<dbReference type="EnsemblPlants" id="OB12G25810.1">
    <property type="protein sequence ID" value="OB12G25810.1"/>
    <property type="gene ID" value="OB12G25810"/>
</dbReference>
<dbReference type="Proteomes" id="UP000006038">
    <property type="component" value="Chromosome 12"/>
</dbReference>
<protein>
    <submittedName>
        <fullName evidence="2">Uncharacterized protein</fullName>
    </submittedName>
</protein>
<keyword evidence="3" id="KW-1185">Reference proteome</keyword>
<dbReference type="AlphaFoldDB" id="J3NF23"/>
<evidence type="ECO:0000256" key="1">
    <source>
        <dbReference type="SAM" id="MobiDB-lite"/>
    </source>
</evidence>
<reference evidence="2" key="1">
    <citation type="journal article" date="2013" name="Nat. Commun.">
        <title>Whole-genome sequencing of Oryza brachyantha reveals mechanisms underlying Oryza genome evolution.</title>
        <authorList>
            <person name="Chen J."/>
            <person name="Huang Q."/>
            <person name="Gao D."/>
            <person name="Wang J."/>
            <person name="Lang Y."/>
            <person name="Liu T."/>
            <person name="Li B."/>
            <person name="Bai Z."/>
            <person name="Luis Goicoechea J."/>
            <person name="Liang C."/>
            <person name="Chen C."/>
            <person name="Zhang W."/>
            <person name="Sun S."/>
            <person name="Liao Y."/>
            <person name="Zhang X."/>
            <person name="Yang L."/>
            <person name="Song C."/>
            <person name="Wang M."/>
            <person name="Shi J."/>
            <person name="Liu G."/>
            <person name="Liu J."/>
            <person name="Zhou H."/>
            <person name="Zhou W."/>
            <person name="Yu Q."/>
            <person name="An N."/>
            <person name="Chen Y."/>
            <person name="Cai Q."/>
            <person name="Wang B."/>
            <person name="Liu B."/>
            <person name="Min J."/>
            <person name="Huang Y."/>
            <person name="Wu H."/>
            <person name="Li Z."/>
            <person name="Zhang Y."/>
            <person name="Yin Y."/>
            <person name="Song W."/>
            <person name="Jiang J."/>
            <person name="Jackson S.A."/>
            <person name="Wing R.A."/>
            <person name="Wang J."/>
            <person name="Chen M."/>
        </authorList>
    </citation>
    <scope>NUCLEOTIDE SEQUENCE [LARGE SCALE GENOMIC DNA]</scope>
    <source>
        <strain evidence="2">cv. IRGC 101232</strain>
    </source>
</reference>
<proteinExistence type="predicted"/>
<feature type="compositionally biased region" description="Polar residues" evidence="1">
    <location>
        <begin position="79"/>
        <end position="94"/>
    </location>
</feature>
<dbReference type="HOGENOM" id="CLU_2240735_0_0_1"/>
<organism evidence="2">
    <name type="scientific">Oryza brachyantha</name>
    <name type="common">malo sina</name>
    <dbReference type="NCBI Taxonomy" id="4533"/>
    <lineage>
        <taxon>Eukaryota</taxon>
        <taxon>Viridiplantae</taxon>
        <taxon>Streptophyta</taxon>
        <taxon>Embryophyta</taxon>
        <taxon>Tracheophyta</taxon>
        <taxon>Spermatophyta</taxon>
        <taxon>Magnoliopsida</taxon>
        <taxon>Liliopsida</taxon>
        <taxon>Poales</taxon>
        <taxon>Poaceae</taxon>
        <taxon>BOP clade</taxon>
        <taxon>Oryzoideae</taxon>
        <taxon>Oryzeae</taxon>
        <taxon>Oryzinae</taxon>
        <taxon>Oryza</taxon>
    </lineage>
</organism>
<sequence length="105" mass="11248">MAISSSINWAGISGFQHAIFGLSSTASCRQELLAPIPIISNRDAASWTRICNSSSSTAGFWTDVAMRLDDGRLTDDPTPGTNATSTMKGRTGQTYHDDETEGIYS</sequence>